<dbReference type="Pfam" id="PF08241">
    <property type="entry name" value="Methyltransf_11"/>
    <property type="match status" value="1"/>
</dbReference>
<evidence type="ECO:0000259" key="1">
    <source>
        <dbReference type="Pfam" id="PF08241"/>
    </source>
</evidence>
<dbReference type="EMBL" id="JADCSA010000012">
    <property type="protein sequence ID" value="MBE7325469.1"/>
    <property type="molecule type" value="Genomic_DNA"/>
</dbReference>
<reference evidence="2 3" key="1">
    <citation type="submission" date="2020-10" db="EMBL/GenBank/DDBJ databases">
        <title>Nocardioides sp. isolated from sludge.</title>
        <authorList>
            <person name="Zhang X."/>
        </authorList>
    </citation>
    <scope>NUCLEOTIDE SEQUENCE [LARGE SCALE GENOMIC DNA]</scope>
    <source>
        <strain evidence="2 3">Y6</strain>
    </source>
</reference>
<dbReference type="InterPro" id="IPR029063">
    <property type="entry name" value="SAM-dependent_MTases_sf"/>
</dbReference>
<dbReference type="RefSeq" id="WP_193638791.1">
    <property type="nucleotide sequence ID" value="NZ_JADCSA010000012.1"/>
</dbReference>
<name>A0ABR9RV85_9ACTN</name>
<accession>A0ABR9RV85</accession>
<keyword evidence="2" id="KW-0489">Methyltransferase</keyword>
<keyword evidence="2" id="KW-0808">Transferase</keyword>
<dbReference type="Gene3D" id="3.40.50.150">
    <property type="entry name" value="Vaccinia Virus protein VP39"/>
    <property type="match status" value="1"/>
</dbReference>
<gene>
    <name evidence="2" type="ORF">IEQ44_12480</name>
</gene>
<dbReference type="PANTHER" id="PTHR45036:SF1">
    <property type="entry name" value="METHYLTRANSFERASE LIKE 7A"/>
    <property type="match status" value="1"/>
</dbReference>
<comment type="caution">
    <text evidence="2">The sequence shown here is derived from an EMBL/GenBank/DDBJ whole genome shotgun (WGS) entry which is preliminary data.</text>
</comment>
<protein>
    <submittedName>
        <fullName evidence="2">Methyltransferase domain-containing protein</fullName>
    </submittedName>
</protein>
<keyword evidence="3" id="KW-1185">Reference proteome</keyword>
<dbReference type="PANTHER" id="PTHR45036">
    <property type="entry name" value="METHYLTRANSFERASE LIKE 7B"/>
    <property type="match status" value="1"/>
</dbReference>
<dbReference type="GO" id="GO:0032259">
    <property type="term" value="P:methylation"/>
    <property type="evidence" value="ECO:0007669"/>
    <property type="project" value="UniProtKB-KW"/>
</dbReference>
<feature type="domain" description="Methyltransferase type 11" evidence="1">
    <location>
        <begin position="41"/>
        <end position="136"/>
    </location>
</feature>
<dbReference type="Proteomes" id="UP000756387">
    <property type="component" value="Unassembled WGS sequence"/>
</dbReference>
<dbReference type="InterPro" id="IPR052356">
    <property type="entry name" value="Thiol_S-MT"/>
</dbReference>
<sequence length="212" mass="22775">MGMQSWWTERVVPVMTDVALSPPHIGKLRARACAPLTGRVLELGFGSGANLDHLPDAVTALDAVEPSDLAWDRSRGRRRTSSRPVTRIGLDGQAIDAPDAAYDSALVTFSLCTIPDPMLALAEVRRLLVPGGVLAFLEHGLSPEPSVAAWQHRLDPLERTFAGGCRLTRDVPTLLRAAGFEVAALEEGVLLPGPRVMRPWAHGFVGRAHSPA</sequence>
<evidence type="ECO:0000313" key="2">
    <source>
        <dbReference type="EMBL" id="MBE7325469.1"/>
    </source>
</evidence>
<dbReference type="GO" id="GO:0008168">
    <property type="term" value="F:methyltransferase activity"/>
    <property type="evidence" value="ECO:0007669"/>
    <property type="project" value="UniProtKB-KW"/>
</dbReference>
<dbReference type="SUPFAM" id="SSF53335">
    <property type="entry name" value="S-adenosyl-L-methionine-dependent methyltransferases"/>
    <property type="match status" value="1"/>
</dbReference>
<evidence type="ECO:0000313" key="3">
    <source>
        <dbReference type="Proteomes" id="UP000756387"/>
    </source>
</evidence>
<proteinExistence type="predicted"/>
<organism evidence="2 3">
    <name type="scientific">Nocardioides malaquae</name>
    <dbReference type="NCBI Taxonomy" id="2773426"/>
    <lineage>
        <taxon>Bacteria</taxon>
        <taxon>Bacillati</taxon>
        <taxon>Actinomycetota</taxon>
        <taxon>Actinomycetes</taxon>
        <taxon>Propionibacteriales</taxon>
        <taxon>Nocardioidaceae</taxon>
        <taxon>Nocardioides</taxon>
    </lineage>
</organism>
<dbReference type="InterPro" id="IPR013216">
    <property type="entry name" value="Methyltransf_11"/>
</dbReference>
<dbReference type="CDD" id="cd02440">
    <property type="entry name" value="AdoMet_MTases"/>
    <property type="match status" value="1"/>
</dbReference>